<organism evidence="1 2">
    <name type="scientific">Pluteus cervinus</name>
    <dbReference type="NCBI Taxonomy" id="181527"/>
    <lineage>
        <taxon>Eukaryota</taxon>
        <taxon>Fungi</taxon>
        <taxon>Dikarya</taxon>
        <taxon>Basidiomycota</taxon>
        <taxon>Agaricomycotina</taxon>
        <taxon>Agaricomycetes</taxon>
        <taxon>Agaricomycetidae</taxon>
        <taxon>Agaricales</taxon>
        <taxon>Pluteineae</taxon>
        <taxon>Pluteaceae</taxon>
        <taxon>Pluteus</taxon>
    </lineage>
</organism>
<dbReference type="Proteomes" id="UP000308600">
    <property type="component" value="Unassembled WGS sequence"/>
</dbReference>
<sequence>MVTIPAEVLRDVIELSAYSSYRQAATLARVCQAFSEWVRPVLFRVFKWYSYHNNFPQPSPLDVAWFQANGKYIRHMLWGQDLDLLVDCLELCPNIVDLAIWVDTDTNNIAPLFPAFSKLRLHRLSIRLPALYPSEEFTVEHAQQPVFSHLTHLDVVHSTAAWNEIAGIAKLPSLTHLALSDRIAINVVETAVKNCKNLQVVVLASLCMSVDAYNEDLTGESTIEAPWNSYGFDDPRVVAFECEFVGDWELAATGKRDMWAKAEEIVASRTRPILMGH</sequence>
<keyword evidence="2" id="KW-1185">Reference proteome</keyword>
<accession>A0ACD3AIW3</accession>
<dbReference type="EMBL" id="ML208425">
    <property type="protein sequence ID" value="TFK65813.1"/>
    <property type="molecule type" value="Genomic_DNA"/>
</dbReference>
<protein>
    <submittedName>
        <fullName evidence="1">Uncharacterized protein</fullName>
    </submittedName>
</protein>
<reference evidence="1 2" key="1">
    <citation type="journal article" date="2019" name="Nat. Ecol. Evol.">
        <title>Megaphylogeny resolves global patterns of mushroom evolution.</title>
        <authorList>
            <person name="Varga T."/>
            <person name="Krizsan K."/>
            <person name="Foldi C."/>
            <person name="Dima B."/>
            <person name="Sanchez-Garcia M."/>
            <person name="Sanchez-Ramirez S."/>
            <person name="Szollosi G.J."/>
            <person name="Szarkandi J.G."/>
            <person name="Papp V."/>
            <person name="Albert L."/>
            <person name="Andreopoulos W."/>
            <person name="Angelini C."/>
            <person name="Antonin V."/>
            <person name="Barry K.W."/>
            <person name="Bougher N.L."/>
            <person name="Buchanan P."/>
            <person name="Buyck B."/>
            <person name="Bense V."/>
            <person name="Catcheside P."/>
            <person name="Chovatia M."/>
            <person name="Cooper J."/>
            <person name="Damon W."/>
            <person name="Desjardin D."/>
            <person name="Finy P."/>
            <person name="Geml J."/>
            <person name="Haridas S."/>
            <person name="Hughes K."/>
            <person name="Justo A."/>
            <person name="Karasinski D."/>
            <person name="Kautmanova I."/>
            <person name="Kiss B."/>
            <person name="Kocsube S."/>
            <person name="Kotiranta H."/>
            <person name="LaButti K.M."/>
            <person name="Lechner B.E."/>
            <person name="Liimatainen K."/>
            <person name="Lipzen A."/>
            <person name="Lukacs Z."/>
            <person name="Mihaltcheva S."/>
            <person name="Morgado L.N."/>
            <person name="Niskanen T."/>
            <person name="Noordeloos M.E."/>
            <person name="Ohm R.A."/>
            <person name="Ortiz-Santana B."/>
            <person name="Ovrebo C."/>
            <person name="Racz N."/>
            <person name="Riley R."/>
            <person name="Savchenko A."/>
            <person name="Shiryaev A."/>
            <person name="Soop K."/>
            <person name="Spirin V."/>
            <person name="Szebenyi C."/>
            <person name="Tomsovsky M."/>
            <person name="Tulloss R.E."/>
            <person name="Uehling J."/>
            <person name="Grigoriev I.V."/>
            <person name="Vagvolgyi C."/>
            <person name="Papp T."/>
            <person name="Martin F.M."/>
            <person name="Miettinen O."/>
            <person name="Hibbett D.S."/>
            <person name="Nagy L.G."/>
        </authorList>
    </citation>
    <scope>NUCLEOTIDE SEQUENCE [LARGE SCALE GENOMIC DNA]</scope>
    <source>
        <strain evidence="1 2">NL-1719</strain>
    </source>
</reference>
<proteinExistence type="predicted"/>
<name>A0ACD3AIW3_9AGAR</name>
<gene>
    <name evidence="1" type="ORF">BDN72DRAFT_179025</name>
</gene>
<evidence type="ECO:0000313" key="2">
    <source>
        <dbReference type="Proteomes" id="UP000308600"/>
    </source>
</evidence>
<evidence type="ECO:0000313" key="1">
    <source>
        <dbReference type="EMBL" id="TFK65813.1"/>
    </source>
</evidence>